<reference evidence="1 2" key="1">
    <citation type="submission" date="2024-06" db="EMBL/GenBank/DDBJ databases">
        <title>Sorghum-associated microbial communities from plants grown in Nebraska, USA.</title>
        <authorList>
            <person name="Schachtman D."/>
        </authorList>
    </citation>
    <scope>NUCLEOTIDE SEQUENCE [LARGE SCALE GENOMIC DNA]</scope>
    <source>
        <strain evidence="1 2">1073</strain>
    </source>
</reference>
<accession>A0ABV2JW05</accession>
<sequence>MSHSFAKDIVPLFTDGDVRCMSGAGVHLRQFDYMADPRGDAVYTDYANARHVLARLKGIETPRMPPGNAGWSDSQIALFESWMAGWLP</sequence>
<protein>
    <submittedName>
        <fullName evidence="1">Uncharacterized protein</fullName>
    </submittedName>
</protein>
<dbReference type="Proteomes" id="UP001549184">
    <property type="component" value="Unassembled WGS sequence"/>
</dbReference>
<evidence type="ECO:0000313" key="2">
    <source>
        <dbReference type="Proteomes" id="UP001549184"/>
    </source>
</evidence>
<organism evidence="1 2">
    <name type="scientific">Dyella japonica</name>
    <dbReference type="NCBI Taxonomy" id="231455"/>
    <lineage>
        <taxon>Bacteria</taxon>
        <taxon>Pseudomonadati</taxon>
        <taxon>Pseudomonadota</taxon>
        <taxon>Gammaproteobacteria</taxon>
        <taxon>Lysobacterales</taxon>
        <taxon>Rhodanobacteraceae</taxon>
        <taxon>Dyella</taxon>
    </lineage>
</organism>
<evidence type="ECO:0000313" key="1">
    <source>
        <dbReference type="EMBL" id="MET3651978.1"/>
    </source>
</evidence>
<name>A0ABV2JW05_9GAMM</name>
<dbReference type="EMBL" id="JBEPMU010000002">
    <property type="protein sequence ID" value="MET3651978.1"/>
    <property type="molecule type" value="Genomic_DNA"/>
</dbReference>
<proteinExistence type="predicted"/>
<keyword evidence="2" id="KW-1185">Reference proteome</keyword>
<comment type="caution">
    <text evidence="1">The sequence shown here is derived from an EMBL/GenBank/DDBJ whole genome shotgun (WGS) entry which is preliminary data.</text>
</comment>
<gene>
    <name evidence="1" type="ORF">ABIC75_001700</name>
</gene>
<dbReference type="RefSeq" id="WP_354013395.1">
    <property type="nucleotide sequence ID" value="NZ_JBEPMU010000002.1"/>
</dbReference>